<dbReference type="AlphaFoldDB" id="A0A7G2E5F2"/>
<dbReference type="CDD" id="cd22160">
    <property type="entry name" value="F-box_AtFBL13-like"/>
    <property type="match status" value="1"/>
</dbReference>
<evidence type="ECO:0000259" key="1">
    <source>
        <dbReference type="PROSITE" id="PS50181"/>
    </source>
</evidence>
<dbReference type="PROSITE" id="PS50181">
    <property type="entry name" value="FBOX"/>
    <property type="match status" value="1"/>
</dbReference>
<reference evidence="2 3" key="1">
    <citation type="submission" date="2020-09" db="EMBL/GenBank/DDBJ databases">
        <authorList>
            <person name="Ashkenazy H."/>
        </authorList>
    </citation>
    <scope>NUCLEOTIDE SEQUENCE [LARGE SCALE GENOMIC DNA]</scope>
    <source>
        <strain evidence="3">cv. Cdm-0</strain>
    </source>
</reference>
<dbReference type="InterPro" id="IPR001810">
    <property type="entry name" value="F-box_dom"/>
</dbReference>
<feature type="domain" description="F-box" evidence="1">
    <location>
        <begin position="20"/>
        <end position="68"/>
    </location>
</feature>
<dbReference type="SMART" id="SM00256">
    <property type="entry name" value="FBOX"/>
    <property type="match status" value="1"/>
</dbReference>
<proteinExistence type="predicted"/>
<dbReference type="PANTHER" id="PTHR32212:SF234">
    <property type="entry name" value="F-BOX_LRR-REPEAT PROTEIN 13-LIKE"/>
    <property type="match status" value="1"/>
</dbReference>
<dbReference type="InterPro" id="IPR053781">
    <property type="entry name" value="F-box_AtFBL13-like"/>
</dbReference>
<dbReference type="EMBL" id="LR881466">
    <property type="protein sequence ID" value="CAD5316539.1"/>
    <property type="molecule type" value="Genomic_DNA"/>
</dbReference>
<evidence type="ECO:0000313" key="2">
    <source>
        <dbReference type="EMBL" id="CAD5316539.1"/>
    </source>
</evidence>
<protein>
    <submittedName>
        <fullName evidence="2">(thale cress) hypothetical protein</fullName>
    </submittedName>
</protein>
<dbReference type="PANTHER" id="PTHR32212">
    <property type="entry name" value="CYCLIN-LIKE F-BOX"/>
    <property type="match status" value="1"/>
</dbReference>
<dbReference type="Pfam" id="PF00646">
    <property type="entry name" value="F-box"/>
    <property type="match status" value="1"/>
</dbReference>
<accession>A0A7G2E5F2</accession>
<dbReference type="InterPro" id="IPR036047">
    <property type="entry name" value="F-box-like_dom_sf"/>
</dbReference>
<sequence length="245" mass="27717">MNAPRSSDARGKRILIDPIDDRISKLPDDVLVMILASLSTEDALKTSVLSTRWKNVWKQVPYLHFDLLSATYESGLIAALSNSVAESITQEKKNIGHEFVVSGDASYLQKLKSLKVVVDVTNSREVHMLRDILVAWNGVLEELHILFKEDSESSIGGTQKKKWEEANLFPNADFRVEVMWMFDFNGSNKKQFALASRFVTQGTVMKKMMIKTSSFFANEKLDNEAVVAKLKELPKGNENLSIEWF</sequence>
<gene>
    <name evidence="2" type="ORF">AT9943_LOCUS4857</name>
</gene>
<dbReference type="SUPFAM" id="SSF81383">
    <property type="entry name" value="F-box domain"/>
    <property type="match status" value="1"/>
</dbReference>
<name>A0A7G2E5F2_ARATH</name>
<dbReference type="Gene3D" id="1.20.1280.50">
    <property type="match status" value="1"/>
</dbReference>
<organism evidence="2 3">
    <name type="scientific">Arabidopsis thaliana</name>
    <name type="common">Mouse-ear cress</name>
    <dbReference type="NCBI Taxonomy" id="3702"/>
    <lineage>
        <taxon>Eukaryota</taxon>
        <taxon>Viridiplantae</taxon>
        <taxon>Streptophyta</taxon>
        <taxon>Embryophyta</taxon>
        <taxon>Tracheophyta</taxon>
        <taxon>Spermatophyta</taxon>
        <taxon>Magnoliopsida</taxon>
        <taxon>eudicotyledons</taxon>
        <taxon>Gunneridae</taxon>
        <taxon>Pentapetalae</taxon>
        <taxon>rosids</taxon>
        <taxon>malvids</taxon>
        <taxon>Brassicales</taxon>
        <taxon>Brassicaceae</taxon>
        <taxon>Camelineae</taxon>
        <taxon>Arabidopsis</taxon>
    </lineage>
</organism>
<dbReference type="Proteomes" id="UP000516314">
    <property type="component" value="Chromosome 1"/>
</dbReference>
<evidence type="ECO:0000313" key="3">
    <source>
        <dbReference type="Proteomes" id="UP000516314"/>
    </source>
</evidence>